<dbReference type="Proteomes" id="UP000502996">
    <property type="component" value="Chromosome"/>
</dbReference>
<dbReference type="GO" id="GO:0005886">
    <property type="term" value="C:plasma membrane"/>
    <property type="evidence" value="ECO:0007669"/>
    <property type="project" value="UniProtKB-SubCell"/>
</dbReference>
<reference evidence="7 8" key="1">
    <citation type="submission" date="2020-02" db="EMBL/GenBank/DDBJ databases">
        <title>Full genome sequence of Nocardioides sp. R-3366.</title>
        <authorList>
            <person name="Im W.-T."/>
        </authorList>
    </citation>
    <scope>NUCLEOTIDE SEQUENCE [LARGE SCALE GENOMIC DNA]</scope>
    <source>
        <strain evidence="7 8">R-3366</strain>
    </source>
</reference>
<feature type="transmembrane region" description="Helical" evidence="6">
    <location>
        <begin position="145"/>
        <end position="166"/>
    </location>
</feature>
<dbReference type="RefSeq" id="WP_165234323.1">
    <property type="nucleotide sequence ID" value="NZ_CP049257.1"/>
</dbReference>
<protein>
    <submittedName>
        <fullName evidence="7">LysE family transporter</fullName>
    </submittedName>
</protein>
<proteinExistence type="predicted"/>
<feature type="transmembrane region" description="Helical" evidence="6">
    <location>
        <begin position="71"/>
        <end position="90"/>
    </location>
</feature>
<keyword evidence="2" id="KW-1003">Cell membrane</keyword>
<dbReference type="Pfam" id="PF01810">
    <property type="entry name" value="LysE"/>
    <property type="match status" value="1"/>
</dbReference>
<evidence type="ECO:0000256" key="2">
    <source>
        <dbReference type="ARBA" id="ARBA00022475"/>
    </source>
</evidence>
<feature type="transmembrane region" description="Helical" evidence="6">
    <location>
        <begin position="111"/>
        <end position="133"/>
    </location>
</feature>
<evidence type="ECO:0000313" key="8">
    <source>
        <dbReference type="Proteomes" id="UP000502996"/>
    </source>
</evidence>
<sequence length="171" mass="16838">MTAYGAFVGLAIVLVAVPGPAVVLVSTSAARRGARAAAATALGVFVADLVWMVASLVGLTAVLVASEPAFLAIRYVGAAYLVLIGLRLLAGHEAVGCPAALAPPAPQGGTGVFPSWGSYIAAYLATGAGQSFSTTLAQPHALSPWVGLGVMVASVAAGLVAAAVALDRRDA</sequence>
<keyword evidence="8" id="KW-1185">Reference proteome</keyword>
<evidence type="ECO:0000256" key="3">
    <source>
        <dbReference type="ARBA" id="ARBA00022692"/>
    </source>
</evidence>
<evidence type="ECO:0000256" key="1">
    <source>
        <dbReference type="ARBA" id="ARBA00004651"/>
    </source>
</evidence>
<evidence type="ECO:0000256" key="4">
    <source>
        <dbReference type="ARBA" id="ARBA00022989"/>
    </source>
</evidence>
<evidence type="ECO:0000256" key="5">
    <source>
        <dbReference type="ARBA" id="ARBA00023136"/>
    </source>
</evidence>
<dbReference type="InterPro" id="IPR001123">
    <property type="entry name" value="LeuE-type"/>
</dbReference>
<dbReference type="KEGG" id="nano:G5V58_15055"/>
<evidence type="ECO:0000313" key="7">
    <source>
        <dbReference type="EMBL" id="QIG43913.1"/>
    </source>
</evidence>
<accession>A0A6G6WFH7</accession>
<comment type="subcellular location">
    <subcellularLocation>
        <location evidence="1">Cell membrane</location>
        <topology evidence="1">Multi-pass membrane protein</topology>
    </subcellularLocation>
</comment>
<dbReference type="EMBL" id="CP049257">
    <property type="protein sequence ID" value="QIG43913.1"/>
    <property type="molecule type" value="Genomic_DNA"/>
</dbReference>
<feature type="transmembrane region" description="Helical" evidence="6">
    <location>
        <begin position="6"/>
        <end position="25"/>
    </location>
</feature>
<dbReference type="AlphaFoldDB" id="A0A6G6WFH7"/>
<gene>
    <name evidence="7" type="ORF">G5V58_15055</name>
</gene>
<evidence type="ECO:0000256" key="6">
    <source>
        <dbReference type="SAM" id="Phobius"/>
    </source>
</evidence>
<feature type="transmembrane region" description="Helical" evidence="6">
    <location>
        <begin position="37"/>
        <end position="65"/>
    </location>
</feature>
<name>A0A6G6WFH7_9ACTN</name>
<dbReference type="PANTHER" id="PTHR30086">
    <property type="entry name" value="ARGININE EXPORTER PROTEIN ARGO"/>
    <property type="match status" value="1"/>
</dbReference>
<keyword evidence="5 6" id="KW-0472">Membrane</keyword>
<dbReference type="PANTHER" id="PTHR30086:SF20">
    <property type="entry name" value="ARGININE EXPORTER PROTEIN ARGO-RELATED"/>
    <property type="match status" value="1"/>
</dbReference>
<keyword evidence="4 6" id="KW-1133">Transmembrane helix</keyword>
<organism evidence="7 8">
    <name type="scientific">Nocardioides anomalus</name>
    <dbReference type="NCBI Taxonomy" id="2712223"/>
    <lineage>
        <taxon>Bacteria</taxon>
        <taxon>Bacillati</taxon>
        <taxon>Actinomycetota</taxon>
        <taxon>Actinomycetes</taxon>
        <taxon>Propionibacteriales</taxon>
        <taxon>Nocardioidaceae</taxon>
        <taxon>Nocardioides</taxon>
    </lineage>
</organism>
<dbReference type="GO" id="GO:0015171">
    <property type="term" value="F:amino acid transmembrane transporter activity"/>
    <property type="evidence" value="ECO:0007669"/>
    <property type="project" value="TreeGrafter"/>
</dbReference>
<keyword evidence="3 6" id="KW-0812">Transmembrane</keyword>